<sequence>MDYLKESFDFDFPDLLEEVIERELNEDLGETYTRILEYASISPMQSTLSMPIEISFAQGQSRNLEHNNKRHRGGIYGNVFFQLIFAIVWWIFQIIPILHGYQDSQENWIRRRTFGTGRYIPFHSNEIQVHESVRERIERTKDTEIPYTPNALNWDHVSKSPMLKYVK</sequence>
<protein>
    <submittedName>
        <fullName evidence="2">Uncharacterized protein</fullName>
    </submittedName>
</protein>
<reference evidence="2 3" key="1">
    <citation type="submission" date="2014-04" db="EMBL/GenBank/DDBJ databases">
        <title>Evolutionary Origins and Diversification of the Mycorrhizal Mutualists.</title>
        <authorList>
            <consortium name="DOE Joint Genome Institute"/>
            <consortium name="Mycorrhizal Genomics Consortium"/>
            <person name="Kohler A."/>
            <person name="Kuo A."/>
            <person name="Nagy L.G."/>
            <person name="Floudas D."/>
            <person name="Copeland A."/>
            <person name="Barry K.W."/>
            <person name="Cichocki N."/>
            <person name="Veneault-Fourrey C."/>
            <person name="LaButti K."/>
            <person name="Lindquist E.A."/>
            <person name="Lipzen A."/>
            <person name="Lundell T."/>
            <person name="Morin E."/>
            <person name="Murat C."/>
            <person name="Riley R."/>
            <person name="Ohm R."/>
            <person name="Sun H."/>
            <person name="Tunlid A."/>
            <person name="Henrissat B."/>
            <person name="Grigoriev I.V."/>
            <person name="Hibbett D.S."/>
            <person name="Martin F."/>
        </authorList>
    </citation>
    <scope>NUCLEOTIDE SEQUENCE [LARGE SCALE GENOMIC DNA]</scope>
    <source>
        <strain evidence="2 3">Koide BX008</strain>
    </source>
</reference>
<keyword evidence="1" id="KW-0472">Membrane</keyword>
<gene>
    <name evidence="2" type="ORF">M378DRAFT_850140</name>
</gene>
<dbReference type="HOGENOM" id="CLU_135715_0_0_1"/>
<proteinExistence type="predicted"/>
<dbReference type="Proteomes" id="UP000054549">
    <property type="component" value="Unassembled WGS sequence"/>
</dbReference>
<dbReference type="InParanoid" id="A0A0C2SEV4"/>
<organism evidence="2 3">
    <name type="scientific">Amanita muscaria (strain Koide BX008)</name>
    <dbReference type="NCBI Taxonomy" id="946122"/>
    <lineage>
        <taxon>Eukaryota</taxon>
        <taxon>Fungi</taxon>
        <taxon>Dikarya</taxon>
        <taxon>Basidiomycota</taxon>
        <taxon>Agaricomycotina</taxon>
        <taxon>Agaricomycetes</taxon>
        <taxon>Agaricomycetidae</taxon>
        <taxon>Agaricales</taxon>
        <taxon>Pluteineae</taxon>
        <taxon>Amanitaceae</taxon>
        <taxon>Amanita</taxon>
    </lineage>
</organism>
<keyword evidence="1" id="KW-0812">Transmembrane</keyword>
<accession>A0A0C2SEV4</accession>
<feature type="transmembrane region" description="Helical" evidence="1">
    <location>
        <begin position="79"/>
        <end position="101"/>
    </location>
</feature>
<dbReference type="STRING" id="946122.A0A0C2SEV4"/>
<dbReference type="EMBL" id="KN818282">
    <property type="protein sequence ID" value="KIL61575.1"/>
    <property type="molecule type" value="Genomic_DNA"/>
</dbReference>
<keyword evidence="3" id="KW-1185">Reference proteome</keyword>
<keyword evidence="1" id="KW-1133">Transmembrane helix</keyword>
<dbReference type="AlphaFoldDB" id="A0A0C2SEV4"/>
<evidence type="ECO:0000313" key="2">
    <source>
        <dbReference type="EMBL" id="KIL61575.1"/>
    </source>
</evidence>
<evidence type="ECO:0000313" key="3">
    <source>
        <dbReference type="Proteomes" id="UP000054549"/>
    </source>
</evidence>
<evidence type="ECO:0000256" key="1">
    <source>
        <dbReference type="SAM" id="Phobius"/>
    </source>
</evidence>
<name>A0A0C2SEV4_AMAMK</name>